<dbReference type="InterPro" id="IPR037359">
    <property type="entry name" value="NST/OST"/>
</dbReference>
<dbReference type="InterPro" id="IPR027417">
    <property type="entry name" value="P-loop_NTPase"/>
</dbReference>
<keyword evidence="3" id="KW-1185">Reference proteome</keyword>
<evidence type="ECO:0000313" key="2">
    <source>
        <dbReference type="EMBL" id="MCL7939445.1"/>
    </source>
</evidence>
<reference evidence="2" key="1">
    <citation type="submission" date="2022-05" db="EMBL/GenBank/DDBJ databases">
        <title>Halomonas geminus sp. nov. and Halomonas llamarensis sp. nov. isolated from high-altitude salars of the Atacama Desert.</title>
        <authorList>
            <person name="Hintersatz C."/>
            <person name="Rojas L.A."/>
            <person name="Wei T.-S."/>
            <person name="Kutschke S."/>
            <person name="Lehmann F."/>
            <person name="Jain R."/>
            <person name="Pollmann K."/>
        </authorList>
    </citation>
    <scope>NUCLEOTIDE SEQUENCE</scope>
    <source>
        <strain evidence="2">ATCH28</strain>
    </source>
</reference>
<dbReference type="Proteomes" id="UP001165369">
    <property type="component" value="Unassembled WGS sequence"/>
</dbReference>
<sequence>MLYYYLKDHPEIFLPELKEPHFYSDDLRLRDRIDDHKSYSRLFDDAPASSIVGEASASYLFSKNAVHSIMAENPDAKIIAMLRNPVEMIQAYHSELCYNLSEDEHNFEYAWSLQAARRQGQNIPPSCVEPNILQYYEVGCLGDQVEKLMSIVPASQRLVILHDDVKQDVEGVYRDVLSFLEVSPVLPNSFEVVNERKRLKNKNLALLHKNLPERLGRLYGPLKKMGNAVGITPSRWMEKYNIEKGKKERLPEHFVHELEDAFRPQVEKLETLLGRDLSHWLRH</sequence>
<dbReference type="Gene3D" id="3.40.50.300">
    <property type="entry name" value="P-loop containing nucleotide triphosphate hydrolases"/>
    <property type="match status" value="1"/>
</dbReference>
<keyword evidence="1" id="KW-0808">Transferase</keyword>
<gene>
    <name evidence="2" type="ORF">M8009_03880</name>
</gene>
<accession>A0ABT0SXR7</accession>
<name>A0ABT0SXR7_9GAMM</name>
<comment type="caution">
    <text evidence="2">The sequence shown here is derived from an EMBL/GenBank/DDBJ whole genome shotgun (WGS) entry which is preliminary data.</text>
</comment>
<dbReference type="PANTHER" id="PTHR10605">
    <property type="entry name" value="HEPARAN SULFATE SULFOTRANSFERASE"/>
    <property type="match status" value="1"/>
</dbReference>
<evidence type="ECO:0008006" key="4">
    <source>
        <dbReference type="Google" id="ProtNLM"/>
    </source>
</evidence>
<evidence type="ECO:0000313" key="3">
    <source>
        <dbReference type="Proteomes" id="UP001165369"/>
    </source>
</evidence>
<protein>
    <recommendedName>
        <fullName evidence="4">Sulfotransferase domain-containing protein</fullName>
    </recommendedName>
</protein>
<dbReference type="PANTHER" id="PTHR10605:SF56">
    <property type="entry name" value="BIFUNCTIONAL HEPARAN SULFATE N-DEACETYLASE_N-SULFOTRANSFERASE"/>
    <property type="match status" value="1"/>
</dbReference>
<evidence type="ECO:0000256" key="1">
    <source>
        <dbReference type="ARBA" id="ARBA00022679"/>
    </source>
</evidence>
<proteinExistence type="predicted"/>
<dbReference type="EMBL" id="JAMJPK010000001">
    <property type="protein sequence ID" value="MCL7939445.1"/>
    <property type="molecule type" value="Genomic_DNA"/>
</dbReference>
<organism evidence="2 3">
    <name type="scientific">Halomonas gemina</name>
    <dbReference type="NCBI Taxonomy" id="2945105"/>
    <lineage>
        <taxon>Bacteria</taxon>
        <taxon>Pseudomonadati</taxon>
        <taxon>Pseudomonadota</taxon>
        <taxon>Gammaproteobacteria</taxon>
        <taxon>Oceanospirillales</taxon>
        <taxon>Halomonadaceae</taxon>
        <taxon>Halomonas</taxon>
    </lineage>
</organism>
<dbReference type="SUPFAM" id="SSF52540">
    <property type="entry name" value="P-loop containing nucleoside triphosphate hydrolases"/>
    <property type="match status" value="1"/>
</dbReference>